<dbReference type="Gene3D" id="3.40.30.10">
    <property type="entry name" value="Glutaredoxin"/>
    <property type="match status" value="1"/>
</dbReference>
<dbReference type="RefSeq" id="WP_244630447.1">
    <property type="nucleotide sequence ID" value="NZ_BMIF01000015.1"/>
</dbReference>
<comment type="caution">
    <text evidence="4">The sequence shown here is derived from an EMBL/GenBank/DDBJ whole genome shotgun (WGS) entry which is preliminary data.</text>
</comment>
<dbReference type="Pfam" id="PF01903">
    <property type="entry name" value="CbiX"/>
    <property type="match status" value="1"/>
</dbReference>
<evidence type="ECO:0000256" key="2">
    <source>
        <dbReference type="ARBA" id="ARBA00023239"/>
    </source>
</evidence>
<dbReference type="AlphaFoldDB" id="A0A916S0J1"/>
<dbReference type="Gene3D" id="3.40.50.1400">
    <property type="match status" value="1"/>
</dbReference>
<feature type="compositionally biased region" description="Polar residues" evidence="3">
    <location>
        <begin position="263"/>
        <end position="273"/>
    </location>
</feature>
<dbReference type="Pfam" id="PF01257">
    <property type="entry name" value="2Fe-2S_thioredx"/>
    <property type="match status" value="1"/>
</dbReference>
<dbReference type="GO" id="GO:0016829">
    <property type="term" value="F:lyase activity"/>
    <property type="evidence" value="ECO:0007669"/>
    <property type="project" value="UniProtKB-KW"/>
</dbReference>
<sequence>MEDIVSDSIPVSDATATGRAVMLVAKSAFSAAPHAEMRRIAEMAERLPGVAIAVACYSEQGQPSLRDALLSLRDGSHEAILVVPLVLPLEPSFLNWITRSLKRWQSKYPGGWPPIRIARDIARSIHFEAALGALIDGAAEEPAILADENAKLEGSLVPPQKRRVLVCEGGACNAAGADALWGHLRNLQVDRKLRVTGDGTMTAKATCLGPCNLAPVFQVFPEGTYYGGVTEEAIDRIVEEHLLGGHIVQEFAYEPTGRKQRLRPTQNHPSTGE</sequence>
<organism evidence="4 5">
    <name type="scientific">Nitratireductor aestuarii</name>
    <dbReference type="NCBI Taxonomy" id="1735103"/>
    <lineage>
        <taxon>Bacteria</taxon>
        <taxon>Pseudomonadati</taxon>
        <taxon>Pseudomonadota</taxon>
        <taxon>Alphaproteobacteria</taxon>
        <taxon>Hyphomicrobiales</taxon>
        <taxon>Phyllobacteriaceae</taxon>
        <taxon>Nitratireductor</taxon>
    </lineage>
</organism>
<feature type="region of interest" description="Disordered" evidence="3">
    <location>
        <begin position="254"/>
        <end position="273"/>
    </location>
</feature>
<dbReference type="GO" id="GO:0046872">
    <property type="term" value="F:metal ion binding"/>
    <property type="evidence" value="ECO:0007669"/>
    <property type="project" value="UniProtKB-KW"/>
</dbReference>
<evidence type="ECO:0000313" key="5">
    <source>
        <dbReference type="Proteomes" id="UP000636264"/>
    </source>
</evidence>
<evidence type="ECO:0000256" key="3">
    <source>
        <dbReference type="SAM" id="MobiDB-lite"/>
    </source>
</evidence>
<dbReference type="InterPro" id="IPR036249">
    <property type="entry name" value="Thioredoxin-like_sf"/>
</dbReference>
<dbReference type="SUPFAM" id="SSF53800">
    <property type="entry name" value="Chelatase"/>
    <property type="match status" value="1"/>
</dbReference>
<evidence type="ECO:0008006" key="6">
    <source>
        <dbReference type="Google" id="ProtNLM"/>
    </source>
</evidence>
<protein>
    <recommendedName>
        <fullName evidence="6">NADH:ubiquinone oxidoreductase</fullName>
    </recommendedName>
</protein>
<evidence type="ECO:0000313" key="4">
    <source>
        <dbReference type="EMBL" id="GGA79255.1"/>
    </source>
</evidence>
<evidence type="ECO:0000256" key="1">
    <source>
        <dbReference type="ARBA" id="ARBA00022723"/>
    </source>
</evidence>
<reference evidence="4" key="1">
    <citation type="journal article" date="2014" name="Int. J. Syst. Evol. Microbiol.">
        <title>Complete genome sequence of Corynebacterium casei LMG S-19264T (=DSM 44701T), isolated from a smear-ripened cheese.</title>
        <authorList>
            <consortium name="US DOE Joint Genome Institute (JGI-PGF)"/>
            <person name="Walter F."/>
            <person name="Albersmeier A."/>
            <person name="Kalinowski J."/>
            <person name="Ruckert C."/>
        </authorList>
    </citation>
    <scope>NUCLEOTIDE SEQUENCE</scope>
    <source>
        <strain evidence="4">CGMCC 1.15320</strain>
    </source>
</reference>
<accession>A0A916S0J1</accession>
<dbReference type="InterPro" id="IPR002762">
    <property type="entry name" value="CbiX-like"/>
</dbReference>
<dbReference type="EMBL" id="BMIF01000015">
    <property type="protein sequence ID" value="GGA79255.1"/>
    <property type="molecule type" value="Genomic_DNA"/>
</dbReference>
<gene>
    <name evidence="4" type="ORF">GCM10011385_36810</name>
</gene>
<reference evidence="4" key="2">
    <citation type="submission" date="2020-09" db="EMBL/GenBank/DDBJ databases">
        <authorList>
            <person name="Sun Q."/>
            <person name="Zhou Y."/>
        </authorList>
    </citation>
    <scope>NUCLEOTIDE SEQUENCE</scope>
    <source>
        <strain evidence="4">CGMCC 1.15320</strain>
    </source>
</reference>
<proteinExistence type="predicted"/>
<keyword evidence="1" id="KW-0479">Metal-binding</keyword>
<keyword evidence="5" id="KW-1185">Reference proteome</keyword>
<dbReference type="SUPFAM" id="SSF52833">
    <property type="entry name" value="Thioredoxin-like"/>
    <property type="match status" value="1"/>
</dbReference>
<dbReference type="Proteomes" id="UP000636264">
    <property type="component" value="Unassembled WGS sequence"/>
</dbReference>
<dbReference type="CDD" id="cd02980">
    <property type="entry name" value="TRX_Fd_family"/>
    <property type="match status" value="1"/>
</dbReference>
<keyword evidence="2" id="KW-0456">Lyase</keyword>
<name>A0A916S0J1_9HYPH</name>